<name>A0A1M7SYT2_9SPHN</name>
<keyword evidence="1" id="KW-0472">Membrane</keyword>
<evidence type="ECO:0000256" key="1">
    <source>
        <dbReference type="SAM" id="Phobius"/>
    </source>
</evidence>
<dbReference type="EMBL" id="FRDF01000016">
    <property type="protein sequence ID" value="SHN63598.1"/>
    <property type="molecule type" value="Genomic_DNA"/>
</dbReference>
<dbReference type="RefSeq" id="WP_072675451.1">
    <property type="nucleotide sequence ID" value="NZ_FRDF01000016.1"/>
</dbReference>
<protein>
    <submittedName>
        <fullName evidence="2">Uncharacterized protein</fullName>
    </submittedName>
</protein>
<proteinExistence type="predicted"/>
<dbReference type="Proteomes" id="UP000184391">
    <property type="component" value="Unassembled WGS sequence"/>
</dbReference>
<evidence type="ECO:0000313" key="3">
    <source>
        <dbReference type="Proteomes" id="UP000184391"/>
    </source>
</evidence>
<sequence length="60" mass="6429">MLLMLFAAVFALMGPVLGIKTEFAKTMVGVIATLLLVPAWGIARPFPIVRCAAVITEQAR</sequence>
<keyword evidence="3" id="KW-1185">Reference proteome</keyword>
<accession>A0A1M7SYT2</accession>
<reference evidence="3" key="1">
    <citation type="submission" date="2016-12" db="EMBL/GenBank/DDBJ databases">
        <authorList>
            <person name="Varghese N."/>
            <person name="Submissions S."/>
        </authorList>
    </citation>
    <scope>NUCLEOTIDE SEQUENCE [LARGE SCALE GENOMIC DNA]</scope>
    <source>
        <strain evidence="3">DSM 11032</strain>
    </source>
</reference>
<keyword evidence="1" id="KW-1133">Transmembrane helix</keyword>
<gene>
    <name evidence="2" type="ORF">SAMN02745193_02616</name>
</gene>
<feature type="transmembrane region" description="Helical" evidence="1">
    <location>
        <begin position="28"/>
        <end position="46"/>
    </location>
</feature>
<keyword evidence="1" id="KW-0812">Transmembrane</keyword>
<evidence type="ECO:0000313" key="2">
    <source>
        <dbReference type="EMBL" id="SHN63598.1"/>
    </source>
</evidence>
<organism evidence="2 3">
    <name type="scientific">Erythrobacter sanguineus</name>
    <dbReference type="NCBI Taxonomy" id="198312"/>
    <lineage>
        <taxon>Bacteria</taxon>
        <taxon>Pseudomonadati</taxon>
        <taxon>Pseudomonadota</taxon>
        <taxon>Alphaproteobacteria</taxon>
        <taxon>Sphingomonadales</taxon>
        <taxon>Erythrobacteraceae</taxon>
        <taxon>Erythrobacter/Porphyrobacter group</taxon>
        <taxon>Erythrobacter</taxon>
    </lineage>
</organism>
<dbReference type="AlphaFoldDB" id="A0A1M7SYT2"/>